<keyword evidence="3" id="KW-1185">Reference proteome</keyword>
<evidence type="ECO:0000313" key="3">
    <source>
        <dbReference type="Proteomes" id="UP000696294"/>
    </source>
</evidence>
<keyword evidence="1" id="KW-0472">Membrane</keyword>
<organism evidence="2 3">
    <name type="scientific">Nonomuraea composti</name>
    <dbReference type="NCBI Taxonomy" id="2720023"/>
    <lineage>
        <taxon>Bacteria</taxon>
        <taxon>Bacillati</taxon>
        <taxon>Actinomycetota</taxon>
        <taxon>Actinomycetes</taxon>
        <taxon>Streptosporangiales</taxon>
        <taxon>Streptosporangiaceae</taxon>
        <taxon>Nonomuraea</taxon>
    </lineage>
</organism>
<protein>
    <recommendedName>
        <fullName evidence="4">Membrane-associated oxidoreductase</fullName>
    </recommendedName>
</protein>
<proteinExistence type="predicted"/>
<dbReference type="RefSeq" id="WP_168006320.1">
    <property type="nucleotide sequence ID" value="NZ_JAATEP010000001.1"/>
</dbReference>
<keyword evidence="1" id="KW-0812">Transmembrane</keyword>
<sequence>MPNAELTDAEQALAVAVRRGHDVDLRSGDPAHDSPANATAWGPERGVRAEVLAELLLGEYTDPKEKPALRLSGARVTGRLHLAFGEVDLPVTFRDCVFDEAPDLYQARTRFLSFTGCALPGLVASNLQVEGDLRLTGCHVTGEVRLRSARVSSNFSLNGARLECPGGTALNAEHLDVGSNLLARDGFSGDGEIILTAARIGAAVNLEGARLRAPGGLAFGGSNLVAQVGLFARRMEVEGEFSLRFARVSGPLTLRQSTLRNPGGLALHGGGLNAESGLYLSRIETEGVVWLEGASVGRTLTLDGARLRAPGEVALRGDRLTVDGALLARDGMSAEGEISLTDASVTGPAHFKGATLANPGGTALSANGLTVGKVLNLCEGFSARGRIRLTYAQIGSRLCFDGATLEAPGGIALTCRRLEVRELAMRTAKPVRGTVDLRHARVGALQDDPRDWPDELCMDGLSYEVLEPMLPAAERLDWLRRDPDGYLPNAYEQLAAMYRRLGSEGDARATLLAGQRQRRGTLPGYARFWGHLQDVTVGYGFHPLRAAGWLVALLAVGTVVFGVAEPPPLKRGEAPEFNPFVYSLDLLLPIIDFGQEKAFNPGGGTQWLAYGLIAAGWVLATTIAAGLTRTLRRA</sequence>
<evidence type="ECO:0000256" key="1">
    <source>
        <dbReference type="SAM" id="Phobius"/>
    </source>
</evidence>
<comment type="caution">
    <text evidence="2">The sequence shown here is derived from an EMBL/GenBank/DDBJ whole genome shotgun (WGS) entry which is preliminary data.</text>
</comment>
<keyword evidence="1" id="KW-1133">Transmembrane helix</keyword>
<dbReference type="Proteomes" id="UP000696294">
    <property type="component" value="Unassembled WGS sequence"/>
</dbReference>
<name>A0ABX1AVS8_9ACTN</name>
<gene>
    <name evidence="2" type="ORF">HCN51_02770</name>
</gene>
<evidence type="ECO:0000313" key="2">
    <source>
        <dbReference type="EMBL" id="NJP88392.1"/>
    </source>
</evidence>
<accession>A0ABX1AVS8</accession>
<feature type="transmembrane region" description="Helical" evidence="1">
    <location>
        <begin position="607"/>
        <end position="628"/>
    </location>
</feature>
<dbReference type="EMBL" id="JAATEP010000001">
    <property type="protein sequence ID" value="NJP88392.1"/>
    <property type="molecule type" value="Genomic_DNA"/>
</dbReference>
<reference evidence="2 3" key="1">
    <citation type="submission" date="2020-03" db="EMBL/GenBank/DDBJ databases">
        <title>WGS of actinomycetes isolated from Thailand.</title>
        <authorList>
            <person name="Thawai C."/>
        </authorList>
    </citation>
    <scope>NUCLEOTIDE SEQUENCE [LARGE SCALE GENOMIC DNA]</scope>
    <source>
        <strain evidence="2 3">FMUSA5-5</strain>
    </source>
</reference>
<evidence type="ECO:0008006" key="4">
    <source>
        <dbReference type="Google" id="ProtNLM"/>
    </source>
</evidence>